<gene>
    <name evidence="3" type="ORF">HQ865_05385</name>
</gene>
<dbReference type="Gene3D" id="2.60.120.260">
    <property type="entry name" value="Galactose-binding domain-like"/>
    <property type="match status" value="1"/>
</dbReference>
<dbReference type="SUPFAM" id="SSF49785">
    <property type="entry name" value="Galactose-binding domain-like"/>
    <property type="match status" value="1"/>
</dbReference>
<evidence type="ECO:0000313" key="4">
    <source>
        <dbReference type="Proteomes" id="UP000505355"/>
    </source>
</evidence>
<dbReference type="EMBL" id="CP054139">
    <property type="protein sequence ID" value="QKJ29208.1"/>
    <property type="molecule type" value="Genomic_DNA"/>
</dbReference>
<dbReference type="PANTHER" id="PTHR34987">
    <property type="entry name" value="C, PUTATIVE (AFU_ORTHOLOGUE AFUA_3G02880)-RELATED"/>
    <property type="match status" value="1"/>
</dbReference>
<accession>A0A7D4PSK3</accession>
<dbReference type="InterPro" id="IPR008979">
    <property type="entry name" value="Galactose-bd-like_sf"/>
</dbReference>
<evidence type="ECO:0000313" key="3">
    <source>
        <dbReference type="EMBL" id="QKJ29208.1"/>
    </source>
</evidence>
<dbReference type="Pfam" id="PF17390">
    <property type="entry name" value="Bac_rhamnosid_C"/>
    <property type="match status" value="1"/>
</dbReference>
<protein>
    <submittedName>
        <fullName evidence="3">Alpha-L-rhamnosidase</fullName>
    </submittedName>
</protein>
<dbReference type="KEGG" id="mmab:HQ865_05385"/>
<dbReference type="Pfam" id="PF17389">
    <property type="entry name" value="Bac_rhamnosid6H"/>
    <property type="match status" value="1"/>
</dbReference>
<evidence type="ECO:0000259" key="1">
    <source>
        <dbReference type="Pfam" id="PF17389"/>
    </source>
</evidence>
<dbReference type="Gene3D" id="1.50.10.10">
    <property type="match status" value="1"/>
</dbReference>
<organism evidence="3 4">
    <name type="scientific">Mucilaginibacter mali</name>
    <dbReference type="NCBI Taxonomy" id="2740462"/>
    <lineage>
        <taxon>Bacteria</taxon>
        <taxon>Pseudomonadati</taxon>
        <taxon>Bacteroidota</taxon>
        <taxon>Sphingobacteriia</taxon>
        <taxon>Sphingobacteriales</taxon>
        <taxon>Sphingobacteriaceae</taxon>
        <taxon>Mucilaginibacter</taxon>
    </lineage>
</organism>
<dbReference type="InterPro" id="IPR035398">
    <property type="entry name" value="Bac_rhamnosid_C"/>
</dbReference>
<dbReference type="GO" id="GO:0005975">
    <property type="term" value="P:carbohydrate metabolic process"/>
    <property type="evidence" value="ECO:0007669"/>
    <property type="project" value="InterPro"/>
</dbReference>
<dbReference type="InterPro" id="IPR012341">
    <property type="entry name" value="6hp_glycosidase-like_sf"/>
</dbReference>
<keyword evidence="4" id="KW-1185">Reference proteome</keyword>
<reference evidence="3 4" key="1">
    <citation type="submission" date="2020-05" db="EMBL/GenBank/DDBJ databases">
        <title>Mucilaginibacter mali sp. nov.</title>
        <authorList>
            <person name="Kim H.S."/>
            <person name="Lee K.C."/>
            <person name="Suh M.K."/>
            <person name="Kim J.-S."/>
            <person name="Han K.-I."/>
            <person name="Eom M.K."/>
            <person name="Shin Y.K."/>
            <person name="Lee J.-S."/>
        </authorList>
    </citation>
    <scope>NUCLEOTIDE SEQUENCE [LARGE SCALE GENOMIC DNA]</scope>
    <source>
        <strain evidence="3 4">G2-14</strain>
    </source>
</reference>
<feature type="domain" description="Alpha-L-rhamnosidase six-hairpin glycosidase" evidence="1">
    <location>
        <begin position="391"/>
        <end position="715"/>
    </location>
</feature>
<dbReference type="InterPro" id="IPR008928">
    <property type="entry name" value="6-hairpin_glycosidase_sf"/>
</dbReference>
<evidence type="ECO:0000259" key="2">
    <source>
        <dbReference type="Pfam" id="PF17390"/>
    </source>
</evidence>
<dbReference type="InterPro" id="IPR035396">
    <property type="entry name" value="Bac_rhamnosid6H"/>
</dbReference>
<dbReference type="AlphaFoldDB" id="A0A7D4PSK3"/>
<proteinExistence type="predicted"/>
<sequence length="803" mass="90474">MLNICHKNNRVNAYFLIKRCLVVLFIFTLVYQAKAQMKDSKITTPVTTWNADWIGCPGVNLKEYGVYHLRKTFELAAKPGTFVVHVSGDQRYRLFVNGTPVCFGPARGDLRNWNYETIDIAPWLKVGKNVLAAQLWHMGGGAPAAQVSAQTGFILQGNGDNEQLVNTGSTWRIIKNEGYFAEPFPASRLASYIVGSCDSVIFKNYPLNWQNPDYDDKNWLTPVSEAKARYYTEKRILKPRAIPMMEETPEPITGIARVQGMDQATIVKAFDSNGTVYIPANTTATILFDRETLTTAYPEITFSQGSDSKVKITYAESLFDSKGLKGNRNEIAGKSIKGYYDVFMPDGGTGRLFRPLWTRTFRYLQFDITTGSQPLVLDRLQSVFTAYPFKENAVFTSNDKSLTDIWTASWRTARLCANETYMDCPYYEQLQYVGDTRIQALISLYVSGDDRLMRNAIEQFHQSQIPDGLTMDAYPAGGGKFIPPFSLFWISMLHDYSRYRDDYPFVDRYLVPMEAILQWFQHRIDPRTGMLGQLPFWNFVDWSFTFKGIPPGGMDGNSAILSLQYVYTLQQAAQLYAQAGQAQKAAQYSKLALQIRQAVYRNCYDAGKKLLADSPEKRSFSQHANIWSILTDCIPGKDQPATMQQIIADRSLIGTSLYYRFYYARALKKAGMGNLYISTLQPWKDMLAQGFSTFPETLEPNVRSDCHAWSASPCYDFLSTICGIDTDAPGFNKVLIAPNPGSLTDISGTMPHPKGQIKVSYKKQPDGGYLAKVELPPNLTGRFVAKGKVIALKAGIQTFTFYK</sequence>
<dbReference type="SUPFAM" id="SSF48208">
    <property type="entry name" value="Six-hairpin glycosidases"/>
    <property type="match status" value="1"/>
</dbReference>
<feature type="domain" description="Alpha-L-rhamnosidase C-terminal" evidence="2">
    <location>
        <begin position="723"/>
        <end position="782"/>
    </location>
</feature>
<dbReference type="PANTHER" id="PTHR34987:SF2">
    <property type="entry name" value="B, PUTATIVE (AFU_ORTHOLOGUE AFUA_7G05040)-RELATED"/>
    <property type="match status" value="1"/>
</dbReference>
<name>A0A7D4PSK3_9SPHI</name>
<dbReference type="Proteomes" id="UP000505355">
    <property type="component" value="Chromosome"/>
</dbReference>
<dbReference type="Gene3D" id="2.60.420.10">
    <property type="entry name" value="Maltose phosphorylase, domain 3"/>
    <property type="match status" value="1"/>
</dbReference>